<reference evidence="2" key="1">
    <citation type="journal article" date="2019" name="Int. J. Syst. Evol. Microbiol.">
        <title>The Global Catalogue of Microorganisms (GCM) 10K type strain sequencing project: providing services to taxonomists for standard genome sequencing and annotation.</title>
        <authorList>
            <consortium name="The Broad Institute Genomics Platform"/>
            <consortium name="The Broad Institute Genome Sequencing Center for Infectious Disease"/>
            <person name="Wu L."/>
            <person name="Ma J."/>
        </authorList>
    </citation>
    <scope>NUCLEOTIDE SEQUENCE [LARGE SCALE GENOMIC DNA]</scope>
    <source>
        <strain evidence="2">KCTC 52607</strain>
    </source>
</reference>
<protein>
    <submittedName>
        <fullName evidence="1">DUF3237 domain-containing protein</fullName>
    </submittedName>
</protein>
<accession>A0ABV7EB30</accession>
<dbReference type="EMBL" id="JBHRST010000022">
    <property type="protein sequence ID" value="MFC3099027.1"/>
    <property type="molecule type" value="Genomic_DNA"/>
</dbReference>
<dbReference type="RefSeq" id="WP_336924494.1">
    <property type="nucleotide sequence ID" value="NZ_JBANRO010000001.1"/>
</dbReference>
<sequence length="219" mass="23752">MSGNGLDRRELLLGLAAAGGFAAAAPAAMGQPQASGTNGAANGAAGLPPVREMAGVRYRWAFSVSVFFKERVAIEAPYRRAFVPAIGGDIWGPRLQGEVVPYGGADFGGGGGPLDAHYMFRASDGHLIYINNRGYMRRVGWDPSTALDRRLPPLAEGERITQDFIAPADSEVPLRMRTSPFFDAPADSPHDWMNHTLFIGHGLRRMDPDRTVFTYYEVL</sequence>
<comment type="caution">
    <text evidence="1">The sequence shown here is derived from an EMBL/GenBank/DDBJ whole genome shotgun (WGS) entry which is preliminary data.</text>
</comment>
<evidence type="ECO:0000313" key="1">
    <source>
        <dbReference type="EMBL" id="MFC3099027.1"/>
    </source>
</evidence>
<proteinExistence type="predicted"/>
<organism evidence="1 2">
    <name type="scientific">Alteraurantiacibacter palmitatis</name>
    <dbReference type="NCBI Taxonomy" id="2054628"/>
    <lineage>
        <taxon>Bacteria</taxon>
        <taxon>Pseudomonadati</taxon>
        <taxon>Pseudomonadota</taxon>
        <taxon>Alphaproteobacteria</taxon>
        <taxon>Sphingomonadales</taxon>
        <taxon>Erythrobacteraceae</taxon>
        <taxon>Alteraurantiacibacter</taxon>
    </lineage>
</organism>
<evidence type="ECO:0000313" key="2">
    <source>
        <dbReference type="Proteomes" id="UP001595456"/>
    </source>
</evidence>
<dbReference type="InterPro" id="IPR006311">
    <property type="entry name" value="TAT_signal"/>
</dbReference>
<dbReference type="Pfam" id="PF11578">
    <property type="entry name" value="DUF3237"/>
    <property type="match status" value="1"/>
</dbReference>
<name>A0ABV7EB30_9SPHN</name>
<keyword evidence="2" id="KW-1185">Reference proteome</keyword>
<dbReference type="PROSITE" id="PS51318">
    <property type="entry name" value="TAT"/>
    <property type="match status" value="1"/>
</dbReference>
<dbReference type="Proteomes" id="UP001595456">
    <property type="component" value="Unassembled WGS sequence"/>
</dbReference>
<gene>
    <name evidence="1" type="ORF">ACFODU_14615</name>
</gene>
<dbReference type="Gene3D" id="2.40.160.20">
    <property type="match status" value="1"/>
</dbReference>